<dbReference type="InterPro" id="IPR029058">
    <property type="entry name" value="AB_hydrolase_fold"/>
</dbReference>
<dbReference type="InterPro" id="IPR000719">
    <property type="entry name" value="Prot_kinase_dom"/>
</dbReference>
<reference evidence="2 3" key="1">
    <citation type="submission" date="2019-01" db="EMBL/GenBank/DDBJ databases">
        <title>Draft genome sequence of Psathyrella aberdarensis IHI B618.</title>
        <authorList>
            <person name="Buettner E."/>
            <person name="Kellner H."/>
        </authorList>
    </citation>
    <scope>NUCLEOTIDE SEQUENCE [LARGE SCALE GENOMIC DNA]</scope>
    <source>
        <strain evidence="2 3">IHI B618</strain>
    </source>
</reference>
<keyword evidence="3" id="KW-1185">Reference proteome</keyword>
<proteinExistence type="predicted"/>
<gene>
    <name evidence="2" type="ORF">EST38_g947</name>
</gene>
<dbReference type="PANTHER" id="PTHR12984">
    <property type="entry name" value="SCY1-RELATED S/T PROTEIN KINASE-LIKE"/>
    <property type="match status" value="1"/>
</dbReference>
<evidence type="ECO:0000259" key="1">
    <source>
        <dbReference type="PROSITE" id="PS50011"/>
    </source>
</evidence>
<organism evidence="2 3">
    <name type="scientific">Candolleomyces aberdarensis</name>
    <dbReference type="NCBI Taxonomy" id="2316362"/>
    <lineage>
        <taxon>Eukaryota</taxon>
        <taxon>Fungi</taxon>
        <taxon>Dikarya</taxon>
        <taxon>Basidiomycota</taxon>
        <taxon>Agaricomycotina</taxon>
        <taxon>Agaricomycetes</taxon>
        <taxon>Agaricomycetidae</taxon>
        <taxon>Agaricales</taxon>
        <taxon>Agaricineae</taxon>
        <taxon>Psathyrellaceae</taxon>
        <taxon>Candolleomyces</taxon>
    </lineage>
</organism>
<dbReference type="InterPro" id="IPR051177">
    <property type="entry name" value="CIK-Related_Protein"/>
</dbReference>
<evidence type="ECO:0000313" key="2">
    <source>
        <dbReference type="EMBL" id="RXW24865.1"/>
    </source>
</evidence>
<dbReference type="EMBL" id="SDEE01000012">
    <property type="protein sequence ID" value="RXW24865.1"/>
    <property type="molecule type" value="Genomic_DNA"/>
</dbReference>
<dbReference type="AlphaFoldDB" id="A0A4Q2E0M0"/>
<dbReference type="Gene3D" id="1.10.510.10">
    <property type="entry name" value="Transferase(Phosphotransferase) domain 1"/>
    <property type="match status" value="1"/>
</dbReference>
<dbReference type="PANTHER" id="PTHR12984:SF6">
    <property type="entry name" value="SCY1-LIKE PROTEIN 2"/>
    <property type="match status" value="1"/>
</dbReference>
<dbReference type="InterPro" id="IPR011989">
    <property type="entry name" value="ARM-like"/>
</dbReference>
<dbReference type="Gene3D" id="3.40.50.1820">
    <property type="entry name" value="alpha/beta hydrolase"/>
    <property type="match status" value="1"/>
</dbReference>
<dbReference type="GO" id="GO:0006508">
    <property type="term" value="P:proteolysis"/>
    <property type="evidence" value="ECO:0007669"/>
    <property type="project" value="InterPro"/>
</dbReference>
<feature type="domain" description="Protein kinase" evidence="1">
    <location>
        <begin position="605"/>
        <end position="893"/>
    </location>
</feature>
<protein>
    <recommendedName>
        <fullName evidence="1">Protein kinase domain-containing protein</fullName>
    </recommendedName>
</protein>
<dbReference type="SUPFAM" id="SSF56112">
    <property type="entry name" value="Protein kinase-like (PK-like)"/>
    <property type="match status" value="1"/>
</dbReference>
<name>A0A4Q2E0M0_9AGAR</name>
<dbReference type="InterPro" id="IPR011009">
    <property type="entry name" value="Kinase-like_dom_sf"/>
</dbReference>
<dbReference type="InterPro" id="IPR001375">
    <property type="entry name" value="Peptidase_S9_cat"/>
</dbReference>
<dbReference type="InterPro" id="IPR016024">
    <property type="entry name" value="ARM-type_fold"/>
</dbReference>
<dbReference type="Gene3D" id="1.25.10.10">
    <property type="entry name" value="Leucine-rich Repeat Variant"/>
    <property type="match status" value="1"/>
</dbReference>
<dbReference type="SUPFAM" id="SSF53474">
    <property type="entry name" value="alpha/beta-Hydrolases"/>
    <property type="match status" value="1"/>
</dbReference>
<dbReference type="GO" id="GO:0004672">
    <property type="term" value="F:protein kinase activity"/>
    <property type="evidence" value="ECO:0007669"/>
    <property type="project" value="InterPro"/>
</dbReference>
<dbReference type="GO" id="GO:0005524">
    <property type="term" value="F:ATP binding"/>
    <property type="evidence" value="ECO:0007669"/>
    <property type="project" value="InterPro"/>
</dbReference>
<dbReference type="SMART" id="SM00220">
    <property type="entry name" value="S_TKc"/>
    <property type="match status" value="1"/>
</dbReference>
<dbReference type="GO" id="GO:0008236">
    <property type="term" value="F:serine-type peptidase activity"/>
    <property type="evidence" value="ECO:0007669"/>
    <property type="project" value="InterPro"/>
</dbReference>
<sequence>MSVELPRSNTGEYQLFVSGDYEIRLFGDPHVQEGSEVPALNIKLNVGVEGTNSLYTREPLQDVVCDFVDGFAFGKAIGIGLRSTTNWITVTKAVLAQNLDGIEVQLAQVTRLAPGQTRIIPLELRQSSPIRVASLEITLSVESEASTSTQLRVSLPLRQLPGWTPGSRITIKASFFYAHSNPTIFAVLPPQLPHEGARTLPILALRKYIETLTFCQRIDPPKDGAGVDIHEHDFWAEAMPKNDFSWIIMPAGRTTWGLDWHGPSTQEAWGTVSALSGILQVNGAWRNQAFPSDSKVVLIGHSNGGQGVWHMSTHFPDRVAAAVPAAAYIKSQAYVPLTHARFAHYMDPMLRAIVESSLTPDDNDLHLSNIVHIPLLAVHGGADGNVPAWHSRELVNILRTHEGNASLKEDPGQDHWYNTVLKNQDVQQFLDNHVRTDDERAVPPSFTLTVSNPSEVGSLHGWRIHSLHISGRLGSLRVDAPGDGIVRVSTNNVESFSLQDESVISGIKELTIGSQTFSRSHFTQFPVLFHLASGGWAATSDGSFSPSVPTRLQAILSTAGPINIAYDGAQAFSLAKRLAHDLHLYHRLDSELTSEGDNSPHTPSAGNSVVIGTLKSTSVQRALREAKTPFRLQDGTLVLNGKPLPTTTEYMERLGPAAKDRTLEVLKSEATSLSRLRHPSILEMVEPLEETRTELVFATEPVLSSLENAIPGSGKHASLVELDEIEIQKGVLQLCKGLSFLHSSAQLIHSNICPESIIINSAGDWKISGLGLTIPLLTNGNPTRWEFPTFDGRVPAYIQRSFDYMAPEYALDEQLLTASDMYSLGCLVYAVHNKGSLPYKNHGSLSGLRDNAGKPVPGMERWDPDLQSLLRSLVTRHGTSRPTPSTLPSHPFFSSLPISTLNFLDRTNFTAKTREEKISFMKGLTGVLDKFTEGLQTRKILPSLLEEMKDTHLLPYILPNVFVISQALAPTQFASLVLPSLKPLFAIKEPPQNMLTLLDNLSMLQSKTEKLVFKDHVLPLVYNALESEHPIVQERALSTVPELCETVDYAEVQSVLFPRVCAVSSSTRILSVKVATLVTFLAMVKTLDKV</sequence>
<dbReference type="PROSITE" id="PS50011">
    <property type="entry name" value="PROTEIN_KINASE_DOM"/>
    <property type="match status" value="1"/>
</dbReference>
<dbReference type="Pfam" id="PF00069">
    <property type="entry name" value="Pkinase"/>
    <property type="match status" value="1"/>
</dbReference>
<comment type="caution">
    <text evidence="2">The sequence shown here is derived from an EMBL/GenBank/DDBJ whole genome shotgun (WGS) entry which is preliminary data.</text>
</comment>
<dbReference type="OrthoDB" id="79687at2759"/>
<dbReference type="SUPFAM" id="SSF48371">
    <property type="entry name" value="ARM repeat"/>
    <property type="match status" value="1"/>
</dbReference>
<evidence type="ECO:0000313" key="3">
    <source>
        <dbReference type="Proteomes" id="UP000290288"/>
    </source>
</evidence>
<dbReference type="Pfam" id="PF00326">
    <property type="entry name" value="Peptidase_S9"/>
    <property type="match status" value="1"/>
</dbReference>
<dbReference type="CDD" id="cd14011">
    <property type="entry name" value="PK_SCY1_like"/>
    <property type="match status" value="1"/>
</dbReference>
<dbReference type="Proteomes" id="UP000290288">
    <property type="component" value="Unassembled WGS sequence"/>
</dbReference>
<accession>A0A4Q2E0M0</accession>